<evidence type="ECO:0000256" key="4">
    <source>
        <dbReference type="ARBA" id="ARBA00022519"/>
    </source>
</evidence>
<feature type="domain" description="ABC transmembrane type-1" evidence="9">
    <location>
        <begin position="68"/>
        <end position="256"/>
    </location>
</feature>
<keyword evidence="5 8" id="KW-0812">Transmembrane</keyword>
<dbReference type="GO" id="GO:0005886">
    <property type="term" value="C:plasma membrane"/>
    <property type="evidence" value="ECO:0007669"/>
    <property type="project" value="UniProtKB-SubCell"/>
</dbReference>
<protein>
    <submittedName>
        <fullName evidence="10">Putative spermidine/putrescine transport system permease protein</fullName>
    </submittedName>
</protein>
<feature type="transmembrane region" description="Helical" evidence="8">
    <location>
        <begin position="12"/>
        <end position="37"/>
    </location>
</feature>
<evidence type="ECO:0000259" key="9">
    <source>
        <dbReference type="PROSITE" id="PS50928"/>
    </source>
</evidence>
<keyword evidence="4" id="KW-0997">Cell inner membrane</keyword>
<evidence type="ECO:0000313" key="11">
    <source>
        <dbReference type="Proteomes" id="UP000214880"/>
    </source>
</evidence>
<organism evidence="10 11">
    <name type="scientific">Dendrosporobacter quercicolus</name>
    <dbReference type="NCBI Taxonomy" id="146817"/>
    <lineage>
        <taxon>Bacteria</taxon>
        <taxon>Bacillati</taxon>
        <taxon>Bacillota</taxon>
        <taxon>Negativicutes</taxon>
        <taxon>Selenomonadales</taxon>
        <taxon>Sporomusaceae</taxon>
        <taxon>Dendrosporobacter</taxon>
    </lineage>
</organism>
<name>A0A1G9SMC2_9FIRM</name>
<dbReference type="STRING" id="146817.SAMN04488502_10461"/>
<dbReference type="SUPFAM" id="SSF161098">
    <property type="entry name" value="MetI-like"/>
    <property type="match status" value="1"/>
</dbReference>
<evidence type="ECO:0000313" key="10">
    <source>
        <dbReference type="EMBL" id="SDM36663.1"/>
    </source>
</evidence>
<dbReference type="CDD" id="cd06261">
    <property type="entry name" value="TM_PBP2"/>
    <property type="match status" value="1"/>
</dbReference>
<gene>
    <name evidence="10" type="ORF">SAMN04488502_10461</name>
</gene>
<dbReference type="GO" id="GO:0055085">
    <property type="term" value="P:transmembrane transport"/>
    <property type="evidence" value="ECO:0007669"/>
    <property type="project" value="InterPro"/>
</dbReference>
<evidence type="ECO:0000256" key="7">
    <source>
        <dbReference type="ARBA" id="ARBA00023136"/>
    </source>
</evidence>
<dbReference type="Proteomes" id="UP000214880">
    <property type="component" value="Unassembled WGS sequence"/>
</dbReference>
<evidence type="ECO:0000256" key="2">
    <source>
        <dbReference type="ARBA" id="ARBA00022448"/>
    </source>
</evidence>
<feature type="transmembrane region" description="Helical" evidence="8">
    <location>
        <begin position="132"/>
        <end position="152"/>
    </location>
</feature>
<evidence type="ECO:0000256" key="8">
    <source>
        <dbReference type="RuleBase" id="RU363032"/>
    </source>
</evidence>
<evidence type="ECO:0000256" key="3">
    <source>
        <dbReference type="ARBA" id="ARBA00022475"/>
    </source>
</evidence>
<feature type="transmembrane region" description="Helical" evidence="8">
    <location>
        <begin position="64"/>
        <end position="94"/>
    </location>
</feature>
<keyword evidence="7 8" id="KW-0472">Membrane</keyword>
<dbReference type="PANTHER" id="PTHR43357:SF4">
    <property type="entry name" value="INNER MEMBRANE ABC TRANSPORTER PERMEASE PROTEIN YDCV"/>
    <property type="match status" value="1"/>
</dbReference>
<dbReference type="Pfam" id="PF00528">
    <property type="entry name" value="BPD_transp_1"/>
    <property type="match status" value="1"/>
</dbReference>
<reference evidence="10 11" key="1">
    <citation type="submission" date="2016-10" db="EMBL/GenBank/DDBJ databases">
        <authorList>
            <person name="de Groot N.N."/>
        </authorList>
    </citation>
    <scope>NUCLEOTIDE SEQUENCE [LARGE SCALE GENOMIC DNA]</scope>
    <source>
        <strain evidence="10 11">DSM 1736</strain>
    </source>
</reference>
<dbReference type="Gene3D" id="1.10.3720.10">
    <property type="entry name" value="MetI-like"/>
    <property type="match status" value="1"/>
</dbReference>
<dbReference type="OrthoDB" id="9810086at2"/>
<evidence type="ECO:0000256" key="5">
    <source>
        <dbReference type="ARBA" id="ARBA00022692"/>
    </source>
</evidence>
<keyword evidence="6 8" id="KW-1133">Transmembrane helix</keyword>
<keyword evidence="11" id="KW-1185">Reference proteome</keyword>
<dbReference type="InterPro" id="IPR035906">
    <property type="entry name" value="MetI-like_sf"/>
</dbReference>
<feature type="transmembrane region" description="Helical" evidence="8">
    <location>
        <begin position="197"/>
        <end position="217"/>
    </location>
</feature>
<feature type="transmembrane region" description="Helical" evidence="8">
    <location>
        <begin position="237"/>
        <end position="256"/>
    </location>
</feature>
<evidence type="ECO:0000256" key="6">
    <source>
        <dbReference type="ARBA" id="ARBA00022989"/>
    </source>
</evidence>
<comment type="similarity">
    <text evidence="8">Belongs to the binding-protein-dependent transport system permease family.</text>
</comment>
<accession>A0A1G9SMC2</accession>
<dbReference type="PROSITE" id="PS50928">
    <property type="entry name" value="ABC_TM1"/>
    <property type="match status" value="1"/>
</dbReference>
<dbReference type="AlphaFoldDB" id="A0A1G9SMC2"/>
<keyword evidence="2 8" id="KW-0813">Transport</keyword>
<dbReference type="PANTHER" id="PTHR43357">
    <property type="entry name" value="INNER MEMBRANE ABC TRANSPORTER PERMEASE PROTEIN YDCV"/>
    <property type="match status" value="1"/>
</dbReference>
<sequence>MLTVAKWFKKLPLLLIFNVLLTVFMLAPILVIILVSFSPTKAYVIPTNNWSLQWFLEIPKYSRFVYGFFVSLGLAFAASAIATILGFMTSYALTRYDFKGKRLFDALFFSPLTMPAVIVGFALLVYVSKLGLYDTFFSFLLAHVLLCVPYVIKTINTSLEGVSKDLELAARSLGASQFTTFTQITAPLVKTGIIGGFIYAFLVSFGEVTIALFLSGTKMSTLPLLMFNYMQDANTPMIAAISTLLIIFAILLMIVINKLANLRDIMS</sequence>
<proteinExistence type="inferred from homology"/>
<dbReference type="InterPro" id="IPR000515">
    <property type="entry name" value="MetI-like"/>
</dbReference>
<comment type="subcellular location">
    <subcellularLocation>
        <location evidence="1">Cell inner membrane</location>
        <topology evidence="1">Multi-pass membrane protein</topology>
    </subcellularLocation>
    <subcellularLocation>
        <location evidence="8">Cell membrane</location>
        <topology evidence="8">Multi-pass membrane protein</topology>
    </subcellularLocation>
</comment>
<dbReference type="RefSeq" id="WP_092072100.1">
    <property type="nucleotide sequence ID" value="NZ_FNHB01000004.1"/>
</dbReference>
<feature type="transmembrane region" description="Helical" evidence="8">
    <location>
        <begin position="106"/>
        <end position="126"/>
    </location>
</feature>
<dbReference type="EMBL" id="FNHB01000004">
    <property type="protein sequence ID" value="SDM36663.1"/>
    <property type="molecule type" value="Genomic_DNA"/>
</dbReference>
<evidence type="ECO:0000256" key="1">
    <source>
        <dbReference type="ARBA" id="ARBA00004429"/>
    </source>
</evidence>
<keyword evidence="3" id="KW-1003">Cell membrane</keyword>